<feature type="transmembrane region" description="Helical" evidence="12">
    <location>
        <begin position="48"/>
        <end position="67"/>
    </location>
</feature>
<evidence type="ECO:0000256" key="2">
    <source>
        <dbReference type="ARBA" id="ARBA00022475"/>
    </source>
</evidence>
<feature type="transmembrane region" description="Helical" evidence="12">
    <location>
        <begin position="79"/>
        <end position="102"/>
    </location>
</feature>
<dbReference type="PROSITE" id="PS00237">
    <property type="entry name" value="G_PROTEIN_RECEP_F1_1"/>
    <property type="match status" value="1"/>
</dbReference>
<feature type="domain" description="G-protein coupled receptors family 1 profile" evidence="13">
    <location>
        <begin position="424"/>
        <end position="652"/>
    </location>
</feature>
<dbReference type="Pfam" id="PF00001">
    <property type="entry name" value="7tm_1"/>
    <property type="match status" value="2"/>
</dbReference>
<sequence length="698" mass="76889">MDTSSATERASPDCWSQSSGMASNRNWSEDNPYNWTDCESSHLSQVPVTLLICLCGMVGNGAVLWLLGFHIHRNPVTIFILNLAIADFTFLLSITITLGIYYVPESLCHELGSQGVTTVLNIIILFAFTASVYLLTAFSAVTALSVLPMSHCPCHHSQRFPVLLCALLWVLSFLLTMTLYSHPSALIAFVLSYLLSVLTLICSGLALLVFLCCSWKHSPRKLCAVVLLAVIFFPFSTADFGYWLLLRVFDFSVFVLSASLPLACANSSVHPLIYFLAGSCAKKFTLSVSAAFQRTFEDVSEPQNRDNTTCTPGKRDEAEAQRVVPAATTRPVLLAGLEVPCARAPVTALFPGAPGGGGGKGRRRPPGAGSFTMEETDTRNLTLNMTYGSLDIEEFINNTCLIISYKLIVFGGVCLGISLCGLVGNGMVMWFLGFHMKQSPFTVYILNLAVADFSLILLYFLILLAFLTLKAFCTSLLHFAPLYSDFVFVVGFLCHVFDLSSLGLLTALSVERCVSVLFPIWYRCHRPRHLSGIVSGTLWALAGVFVSVLYFTFTKDSEEVLSDVALVFSMILSVLMLVSNLFLFTKLRCGSQRRHPGRLSVAVLIEVIVFFAFGIPFCLEIFLNILNSDEIIPDNTSLLLALLDCCLNPVIYVLVGSCRRRRFHCSVKVALRRAFEEKAGNEERSHVCWDTVVEVTSL</sequence>
<dbReference type="GO" id="GO:0004930">
    <property type="term" value="F:G protein-coupled receptor activity"/>
    <property type="evidence" value="ECO:0007669"/>
    <property type="project" value="UniProtKB-KW"/>
</dbReference>
<evidence type="ECO:0000256" key="10">
    <source>
        <dbReference type="RuleBase" id="RU000688"/>
    </source>
</evidence>
<dbReference type="AlphaFoldDB" id="A0A6J0IBN2"/>
<reference evidence="15" key="1">
    <citation type="submission" date="2025-08" db="UniProtKB">
        <authorList>
            <consortium name="RefSeq"/>
        </authorList>
    </citation>
    <scope>IDENTIFICATION</scope>
</reference>
<dbReference type="InterPro" id="IPR000276">
    <property type="entry name" value="GPCR_Rhodpsn"/>
</dbReference>
<evidence type="ECO:0000256" key="6">
    <source>
        <dbReference type="ARBA" id="ARBA00023136"/>
    </source>
</evidence>
<dbReference type="PROSITE" id="PS50262">
    <property type="entry name" value="G_PROTEIN_RECEP_F1_2"/>
    <property type="match status" value="2"/>
</dbReference>
<name>A0A6J0IBN2_9PASS</name>
<feature type="transmembrane region" description="Helical" evidence="12">
    <location>
        <begin position="638"/>
        <end position="655"/>
    </location>
</feature>
<keyword evidence="2" id="KW-1003">Cell membrane</keyword>
<dbReference type="PRINTS" id="PR02108">
    <property type="entry name" value="MRGPCRFAMILY"/>
</dbReference>
<dbReference type="PANTHER" id="PTHR11334:SF69">
    <property type="entry name" value="G-PROTEIN COUPLED RECEPTORS FAMILY 1 PROFILE DOMAIN-CONTAINING PROTEIN"/>
    <property type="match status" value="1"/>
</dbReference>
<evidence type="ECO:0000256" key="4">
    <source>
        <dbReference type="ARBA" id="ARBA00022989"/>
    </source>
</evidence>
<feature type="transmembrane region" description="Helical" evidence="12">
    <location>
        <begin position="599"/>
        <end position="626"/>
    </location>
</feature>
<feature type="region of interest" description="Disordered" evidence="11">
    <location>
        <begin position="352"/>
        <end position="373"/>
    </location>
</feature>
<keyword evidence="7 10" id="KW-0675">Receptor</keyword>
<evidence type="ECO:0000256" key="9">
    <source>
        <dbReference type="ARBA" id="ARBA00061394"/>
    </source>
</evidence>
<evidence type="ECO:0000256" key="1">
    <source>
        <dbReference type="ARBA" id="ARBA00004651"/>
    </source>
</evidence>
<evidence type="ECO:0000313" key="15">
    <source>
        <dbReference type="RefSeq" id="XP_017684067.1"/>
    </source>
</evidence>
<feature type="region of interest" description="Disordered" evidence="11">
    <location>
        <begin position="1"/>
        <end position="23"/>
    </location>
</feature>
<feature type="transmembrane region" description="Helical" evidence="12">
    <location>
        <begin position="160"/>
        <end position="180"/>
    </location>
</feature>
<protein>
    <submittedName>
        <fullName evidence="15">Uncharacterized protein LOC108504020</fullName>
    </submittedName>
</protein>
<keyword evidence="5 10" id="KW-0297">G-protein coupled receptor</keyword>
<proteinExistence type="inferred from homology"/>
<dbReference type="Proteomes" id="UP000504624">
    <property type="component" value="Unplaced"/>
</dbReference>
<feature type="transmembrane region" description="Helical" evidence="12">
    <location>
        <begin position="407"/>
        <end position="432"/>
    </location>
</feature>
<feature type="transmembrane region" description="Helical" evidence="12">
    <location>
        <begin position="565"/>
        <end position="587"/>
    </location>
</feature>
<evidence type="ECO:0000256" key="7">
    <source>
        <dbReference type="ARBA" id="ARBA00023170"/>
    </source>
</evidence>
<dbReference type="PANTHER" id="PTHR11334">
    <property type="entry name" value="MAS-RELATED G-PROTEIN COUPLED RECEPTOR"/>
    <property type="match status" value="1"/>
</dbReference>
<organism evidence="14 15">
    <name type="scientific">Lepidothrix coronata</name>
    <name type="common">blue-crowned manakin</name>
    <dbReference type="NCBI Taxonomy" id="321398"/>
    <lineage>
        <taxon>Eukaryota</taxon>
        <taxon>Metazoa</taxon>
        <taxon>Chordata</taxon>
        <taxon>Craniata</taxon>
        <taxon>Vertebrata</taxon>
        <taxon>Euteleostomi</taxon>
        <taxon>Archelosauria</taxon>
        <taxon>Archosauria</taxon>
        <taxon>Dinosauria</taxon>
        <taxon>Saurischia</taxon>
        <taxon>Theropoda</taxon>
        <taxon>Coelurosauria</taxon>
        <taxon>Aves</taxon>
        <taxon>Neognathae</taxon>
        <taxon>Neoaves</taxon>
        <taxon>Telluraves</taxon>
        <taxon>Australaves</taxon>
        <taxon>Passeriformes</taxon>
        <taxon>Pipridae</taxon>
        <taxon>Lepidothrix</taxon>
    </lineage>
</organism>
<feature type="transmembrane region" description="Helical" evidence="12">
    <location>
        <begin position="533"/>
        <end position="553"/>
    </location>
</feature>
<accession>A0A6J0IBN2</accession>
<dbReference type="GO" id="GO:0005886">
    <property type="term" value="C:plasma membrane"/>
    <property type="evidence" value="ECO:0007669"/>
    <property type="project" value="UniProtKB-SubCell"/>
</dbReference>
<dbReference type="PRINTS" id="PR00237">
    <property type="entry name" value="GPCRRHODOPSN"/>
</dbReference>
<dbReference type="FunFam" id="1.20.1070.10:FF:000193">
    <property type="entry name" value="Mas-related G-protein coupled receptor member E"/>
    <property type="match status" value="1"/>
</dbReference>
<dbReference type="GeneID" id="108504020"/>
<dbReference type="InterPro" id="IPR017452">
    <property type="entry name" value="GPCR_Rhodpsn_7TM"/>
</dbReference>
<evidence type="ECO:0000256" key="8">
    <source>
        <dbReference type="ARBA" id="ARBA00023224"/>
    </source>
</evidence>
<evidence type="ECO:0000256" key="12">
    <source>
        <dbReference type="SAM" id="Phobius"/>
    </source>
</evidence>
<evidence type="ECO:0000256" key="11">
    <source>
        <dbReference type="SAM" id="MobiDB-lite"/>
    </source>
</evidence>
<comment type="subcellular location">
    <subcellularLocation>
        <location evidence="1">Cell membrane</location>
        <topology evidence="1">Multi-pass membrane protein</topology>
    </subcellularLocation>
</comment>
<feature type="transmembrane region" description="Helical" evidence="12">
    <location>
        <begin position="222"/>
        <end position="245"/>
    </location>
</feature>
<feature type="domain" description="G-protein coupled receptors family 1 profile" evidence="13">
    <location>
        <begin position="59"/>
        <end position="274"/>
    </location>
</feature>
<keyword evidence="6 12" id="KW-0472">Membrane</keyword>
<dbReference type="InterPro" id="IPR026234">
    <property type="entry name" value="MRGPCRFAMILY"/>
</dbReference>
<evidence type="ECO:0000256" key="5">
    <source>
        <dbReference type="ARBA" id="ARBA00023040"/>
    </source>
</evidence>
<dbReference type="OrthoDB" id="9631784at2759"/>
<keyword evidence="8 10" id="KW-0807">Transducer</keyword>
<dbReference type="SUPFAM" id="SSF81321">
    <property type="entry name" value="Family A G protein-coupled receptor-like"/>
    <property type="match status" value="2"/>
</dbReference>
<dbReference type="RefSeq" id="XP_017684067.1">
    <property type="nucleotide sequence ID" value="XM_017828578.1"/>
</dbReference>
<evidence type="ECO:0000256" key="3">
    <source>
        <dbReference type="ARBA" id="ARBA00022692"/>
    </source>
</evidence>
<evidence type="ECO:0000259" key="13">
    <source>
        <dbReference type="PROSITE" id="PS50262"/>
    </source>
</evidence>
<comment type="similarity">
    <text evidence="9">Belongs to the G-protein coupled receptor 1 family. Mas subfamily.</text>
</comment>
<keyword evidence="14" id="KW-1185">Reference proteome</keyword>
<feature type="transmembrane region" description="Helical" evidence="12">
    <location>
        <begin position="186"/>
        <end position="210"/>
    </location>
</feature>
<feature type="transmembrane region" description="Helical" evidence="12">
    <location>
        <begin position="122"/>
        <end position="148"/>
    </location>
</feature>
<keyword evidence="4 12" id="KW-1133">Transmembrane helix</keyword>
<feature type="transmembrane region" description="Helical" evidence="12">
    <location>
        <begin position="444"/>
        <end position="469"/>
    </location>
</feature>
<keyword evidence="3 10" id="KW-0812">Transmembrane</keyword>
<gene>
    <name evidence="15" type="primary">LOC108504020</name>
</gene>
<evidence type="ECO:0000313" key="14">
    <source>
        <dbReference type="Proteomes" id="UP000504624"/>
    </source>
</evidence>
<dbReference type="Gene3D" id="1.20.1070.10">
    <property type="entry name" value="Rhodopsin 7-helix transmembrane proteins"/>
    <property type="match status" value="2"/>
</dbReference>